<dbReference type="EMBL" id="JARBHB010000017">
    <property type="protein sequence ID" value="KAJ8865761.1"/>
    <property type="molecule type" value="Genomic_DNA"/>
</dbReference>
<keyword evidence="3" id="KW-1185">Reference proteome</keyword>
<accession>A0ABQ9FZV1</accession>
<name>A0ABQ9FZV1_9NEOP</name>
<dbReference type="Proteomes" id="UP001159363">
    <property type="component" value="Chromosome 16"/>
</dbReference>
<evidence type="ECO:0000313" key="3">
    <source>
        <dbReference type="Proteomes" id="UP001159363"/>
    </source>
</evidence>
<evidence type="ECO:0000256" key="1">
    <source>
        <dbReference type="SAM" id="MobiDB-lite"/>
    </source>
</evidence>
<organism evidence="2 3">
    <name type="scientific">Dryococelus australis</name>
    <dbReference type="NCBI Taxonomy" id="614101"/>
    <lineage>
        <taxon>Eukaryota</taxon>
        <taxon>Metazoa</taxon>
        <taxon>Ecdysozoa</taxon>
        <taxon>Arthropoda</taxon>
        <taxon>Hexapoda</taxon>
        <taxon>Insecta</taxon>
        <taxon>Pterygota</taxon>
        <taxon>Neoptera</taxon>
        <taxon>Polyneoptera</taxon>
        <taxon>Phasmatodea</taxon>
        <taxon>Verophasmatodea</taxon>
        <taxon>Anareolatae</taxon>
        <taxon>Phasmatidae</taxon>
        <taxon>Eurycanthinae</taxon>
        <taxon>Dryococelus</taxon>
    </lineage>
</organism>
<proteinExistence type="predicted"/>
<feature type="region of interest" description="Disordered" evidence="1">
    <location>
        <begin position="1"/>
        <end position="53"/>
    </location>
</feature>
<gene>
    <name evidence="2" type="ORF">PR048_033282</name>
</gene>
<comment type="caution">
    <text evidence="2">The sequence shown here is derived from an EMBL/GenBank/DDBJ whole genome shotgun (WGS) entry which is preliminary data.</text>
</comment>
<protein>
    <submittedName>
        <fullName evidence="2">Uncharacterized protein</fullName>
    </submittedName>
</protein>
<reference evidence="2 3" key="1">
    <citation type="submission" date="2023-02" db="EMBL/GenBank/DDBJ databases">
        <title>LHISI_Scaffold_Assembly.</title>
        <authorList>
            <person name="Stuart O.P."/>
            <person name="Cleave R."/>
            <person name="Magrath M.J.L."/>
            <person name="Mikheyev A.S."/>
        </authorList>
    </citation>
    <scope>NUCLEOTIDE SEQUENCE [LARGE SCALE GENOMIC DNA]</scope>
    <source>
        <strain evidence="2">Daus_M_001</strain>
        <tissue evidence="2">Leg muscle</tissue>
    </source>
</reference>
<sequence length="1122" mass="125372">MRVIEVSMEQRRNDERAGGTGDPRENPPTNGIVRARLPHAENPERPGRGLSPDHRADAVVMRSNRRKCRGSSTENLECERRTTFRANVKMFQDAVDPASFTRILPSASVDETAPTFCSSCFLQQRGSATNVTEEPIGGMLVEYGGARMLSSATRVKKKNNRGSVHFSSHVRRSTAVNADKRNENVALLSNRRTTGSARRSQYLRLCARRRAVVKSTDDRKCVTIAVLAFVRSSSRSIASPTNCRTIHGFRKVGEKTWMYYSTFSNMFATTHILFLPADVSQATGYLLRAGLLPFPILEADFPLCTRIVLLSSIYFHKRERLAMSRTRKRVTLPRSLGRMYVVYRFSTYLFVINLRPKFGSRIQTLLPDREFLCRVVGVAARYTAYLHEASATITCYLCQRRYAQCVSTSPFAGNSWLSNHDRGRGGGAVRLTASHQGELSSIPRPGQSRIFASGRCHWSAGFLGIFRAPPRPCIPALLHSHLISPLSALKISVQGQEARERYGRQIHAPQALHRSYAQGVQCFRCNAALCKLDLQLCEPFEDGTNLLALRTRLKSAVYTLHYSNIRCVGLCISAHLHPIGYGYTGHAYCTLQRLQLAGRRPMKSRVDCVPITVSRRRLNLAALYILALASFLHWLLHACEVTPFLTGLHLGSPLVNDRPKMNAVKYRVVSGVVWTNRTMVSSNTDTNRTGVLAVVDIDLNVLNKIISEVSLRLDSQPYVASVSQSSVCVFVRQLKATHNNPSSDNPSAPLAISRVVRLVCASGGDACSCSWKRSTDFARRSPCDRAPYLATTFRRTCVRVFVCVPRPSPTAAPHAPTCRQHLSNCSTIAISPILQSHMNPLRSTQAPVYLQLSCAFEAERRRSDMDDTTTHTKYAIATKKLLSHAVISRLGALEAAGDKWIAMSDIAVLDLDGTQGCSNCERHNEQFQVSTSRVLQTCPSERSQSEIPPAPLVHSGFDYSWGTLTQSSRSTVTADNQRAVNIGMSVHLARKITNVPFRTRPPCVLAECDMLELLEHKPECVRFAASQLSNRTYKARTDCNSRRAASRVTLESQQPDRCDAKAPMRQEKFAELGVTSVLIMPDPEHRLEWENYNWDEEQFLIVVRDRNERFKENAGLYMPSIK</sequence>
<feature type="compositionally biased region" description="Basic and acidic residues" evidence="1">
    <location>
        <begin position="38"/>
        <end position="53"/>
    </location>
</feature>
<evidence type="ECO:0000313" key="2">
    <source>
        <dbReference type="EMBL" id="KAJ8865761.1"/>
    </source>
</evidence>
<feature type="compositionally biased region" description="Basic and acidic residues" evidence="1">
    <location>
        <begin position="8"/>
        <end position="25"/>
    </location>
</feature>